<name>A0ABT3NZH2_9PROT</name>
<dbReference type="InterPro" id="IPR042100">
    <property type="entry name" value="Bug_dom1"/>
</dbReference>
<keyword evidence="3" id="KW-1185">Reference proteome</keyword>
<sequence length="320" mass="34434">MMANRRTLIGGMVAAPLAAHAQSRGIDKPIRIVVAYTAGGAADTSARTVSQRLSEKLGVPVVVENRPGGNTLIATQSVQRAPADGTSYLMVSLNFALNPVLIANLPYSPFEDFTAVGLISSAPNILVVHPSFPARNVQEFVAELRRRPGEIAVAHTGVGTITHLAGELLYEMSGTRANLIAYGGSAPAHSDLLSGRVSAMFDSSSLPHIADGRLRALGITGAQRLELLPDVPTIAEQGFPGYEASSWYGLVARLGTSPEIVRQVSSEVQDIMRLPDVRQQLSQRAFIPGDTTPQQFESFMRSEARRWTDLVRKRNIRADV</sequence>
<dbReference type="CDD" id="cd13578">
    <property type="entry name" value="PBP2_Bug27"/>
    <property type="match status" value="1"/>
</dbReference>
<reference evidence="2 3" key="1">
    <citation type="submission" date="2022-10" db="EMBL/GenBank/DDBJ databases">
        <title>Roseococcus glaciei nov., sp. nov., isolated from glacier.</title>
        <authorList>
            <person name="Liu Q."/>
            <person name="Xin Y.-H."/>
        </authorList>
    </citation>
    <scope>NUCLEOTIDE SEQUENCE [LARGE SCALE GENOMIC DNA]</scope>
    <source>
        <strain evidence="2 3">MDT2-1-1</strain>
    </source>
</reference>
<comment type="caution">
    <text evidence="2">The sequence shown here is derived from an EMBL/GenBank/DDBJ whole genome shotgun (WGS) entry which is preliminary data.</text>
</comment>
<dbReference type="PIRSF" id="PIRSF017082">
    <property type="entry name" value="YflP"/>
    <property type="match status" value="1"/>
</dbReference>
<evidence type="ECO:0000256" key="1">
    <source>
        <dbReference type="ARBA" id="ARBA00006987"/>
    </source>
</evidence>
<dbReference type="PANTHER" id="PTHR42928">
    <property type="entry name" value="TRICARBOXYLATE-BINDING PROTEIN"/>
    <property type="match status" value="1"/>
</dbReference>
<comment type="similarity">
    <text evidence="1">Belongs to the UPF0065 (bug) family.</text>
</comment>
<dbReference type="Gene3D" id="3.40.190.10">
    <property type="entry name" value="Periplasmic binding protein-like II"/>
    <property type="match status" value="1"/>
</dbReference>
<gene>
    <name evidence="2" type="ORF">OF850_18170</name>
</gene>
<dbReference type="InterPro" id="IPR005064">
    <property type="entry name" value="BUG"/>
</dbReference>
<proteinExistence type="inferred from homology"/>
<dbReference type="Pfam" id="PF03401">
    <property type="entry name" value="TctC"/>
    <property type="match status" value="1"/>
</dbReference>
<dbReference type="PANTHER" id="PTHR42928:SF5">
    <property type="entry name" value="BLR1237 PROTEIN"/>
    <property type="match status" value="1"/>
</dbReference>
<organism evidence="2 3">
    <name type="scientific">Sabulicella glaciei</name>
    <dbReference type="NCBI Taxonomy" id="2984948"/>
    <lineage>
        <taxon>Bacteria</taxon>
        <taxon>Pseudomonadati</taxon>
        <taxon>Pseudomonadota</taxon>
        <taxon>Alphaproteobacteria</taxon>
        <taxon>Acetobacterales</taxon>
        <taxon>Acetobacteraceae</taxon>
        <taxon>Sabulicella</taxon>
    </lineage>
</organism>
<evidence type="ECO:0000313" key="3">
    <source>
        <dbReference type="Proteomes" id="UP001526430"/>
    </source>
</evidence>
<dbReference type="Gene3D" id="3.40.190.150">
    <property type="entry name" value="Bordetella uptake gene, domain 1"/>
    <property type="match status" value="1"/>
</dbReference>
<dbReference type="RefSeq" id="WP_301591764.1">
    <property type="nucleotide sequence ID" value="NZ_JAPFQI010000018.1"/>
</dbReference>
<dbReference type="SUPFAM" id="SSF53850">
    <property type="entry name" value="Periplasmic binding protein-like II"/>
    <property type="match status" value="1"/>
</dbReference>
<dbReference type="Proteomes" id="UP001526430">
    <property type="component" value="Unassembled WGS sequence"/>
</dbReference>
<accession>A0ABT3NZH2</accession>
<dbReference type="EMBL" id="JAPFQI010000018">
    <property type="protein sequence ID" value="MCW8087555.1"/>
    <property type="molecule type" value="Genomic_DNA"/>
</dbReference>
<evidence type="ECO:0000313" key="2">
    <source>
        <dbReference type="EMBL" id="MCW8087555.1"/>
    </source>
</evidence>
<protein>
    <submittedName>
        <fullName evidence="2">Tripartite tricarboxylate transporter substrate binding protein</fullName>
    </submittedName>
</protein>